<dbReference type="FunFam" id="3.30.930.10:FF:000002">
    <property type="entry name" value="Threonine--tRNA ligase"/>
    <property type="match status" value="1"/>
</dbReference>
<dbReference type="PROSITE" id="PS51880">
    <property type="entry name" value="TGS"/>
    <property type="match status" value="1"/>
</dbReference>
<keyword evidence="10" id="KW-0030">Aminoacyl-tRNA synthetase</keyword>
<evidence type="ECO:0000313" key="15">
    <source>
        <dbReference type="EMBL" id="SVB17908.1"/>
    </source>
</evidence>
<keyword evidence="4" id="KW-0436">Ligase</keyword>
<dbReference type="NCBIfam" id="TIGR00418">
    <property type="entry name" value="thrS"/>
    <property type="match status" value="1"/>
</dbReference>
<dbReference type="GO" id="GO:0004829">
    <property type="term" value="F:threonine-tRNA ligase activity"/>
    <property type="evidence" value="ECO:0007669"/>
    <property type="project" value="UniProtKB-EC"/>
</dbReference>
<evidence type="ECO:0000256" key="11">
    <source>
        <dbReference type="ARBA" id="ARBA00031900"/>
    </source>
</evidence>
<accession>A0A382BVS8</accession>
<dbReference type="Gene3D" id="3.30.980.10">
    <property type="entry name" value="Threonyl-trna Synthetase, Chain A, domain 2"/>
    <property type="match status" value="1"/>
</dbReference>
<dbReference type="PANTHER" id="PTHR11451:SF44">
    <property type="entry name" value="THREONINE--TRNA LIGASE, CHLOROPLASTIC_MITOCHONDRIAL 2"/>
    <property type="match status" value="1"/>
</dbReference>
<keyword evidence="5" id="KW-0479">Metal-binding</keyword>
<reference evidence="15" key="1">
    <citation type="submission" date="2018-05" db="EMBL/GenBank/DDBJ databases">
        <authorList>
            <person name="Lanie J.A."/>
            <person name="Ng W.-L."/>
            <person name="Kazmierczak K.M."/>
            <person name="Andrzejewski T.M."/>
            <person name="Davidsen T.M."/>
            <person name="Wayne K.J."/>
            <person name="Tettelin H."/>
            <person name="Glass J.I."/>
            <person name="Rusch D."/>
            <person name="Podicherti R."/>
            <person name="Tsui H.-C.T."/>
            <person name="Winkler M.E."/>
        </authorList>
    </citation>
    <scope>NUCLEOTIDE SEQUENCE</scope>
</reference>
<dbReference type="CDD" id="cd01667">
    <property type="entry name" value="TGS_ThrRS"/>
    <property type="match status" value="1"/>
</dbReference>
<dbReference type="InterPro" id="IPR002320">
    <property type="entry name" value="Thr-tRNA-ligase_IIa"/>
</dbReference>
<dbReference type="Pfam" id="PF02824">
    <property type="entry name" value="TGS"/>
    <property type="match status" value="1"/>
</dbReference>
<dbReference type="InterPro" id="IPR012675">
    <property type="entry name" value="Beta-grasp_dom_sf"/>
</dbReference>
<keyword evidence="6" id="KW-0547">Nucleotide-binding</keyword>
<dbReference type="EC" id="6.1.1.3" evidence="2"/>
<dbReference type="Gene3D" id="3.40.50.800">
    <property type="entry name" value="Anticodon-binding domain"/>
    <property type="match status" value="1"/>
</dbReference>
<dbReference type="InterPro" id="IPR006195">
    <property type="entry name" value="aa-tRNA-synth_II"/>
</dbReference>
<dbReference type="InterPro" id="IPR012947">
    <property type="entry name" value="tRNA_SAD"/>
</dbReference>
<dbReference type="InterPro" id="IPR004095">
    <property type="entry name" value="TGS"/>
</dbReference>
<evidence type="ECO:0000256" key="5">
    <source>
        <dbReference type="ARBA" id="ARBA00022723"/>
    </source>
</evidence>
<keyword evidence="7" id="KW-0862">Zinc</keyword>
<evidence type="ECO:0000256" key="7">
    <source>
        <dbReference type="ARBA" id="ARBA00022833"/>
    </source>
</evidence>
<gene>
    <name evidence="15" type="ORF">METZ01_LOCUS170762</name>
</gene>
<evidence type="ECO:0000259" key="14">
    <source>
        <dbReference type="PROSITE" id="PS51880"/>
    </source>
</evidence>
<evidence type="ECO:0000256" key="3">
    <source>
        <dbReference type="ARBA" id="ARBA00022490"/>
    </source>
</evidence>
<dbReference type="SUPFAM" id="SSF81271">
    <property type="entry name" value="TGS-like"/>
    <property type="match status" value="1"/>
</dbReference>
<dbReference type="SUPFAM" id="SSF55681">
    <property type="entry name" value="Class II aaRS and biotin synthetases"/>
    <property type="match status" value="1"/>
</dbReference>
<keyword evidence="8" id="KW-0067">ATP-binding</keyword>
<dbReference type="InterPro" id="IPR045864">
    <property type="entry name" value="aa-tRNA-synth_II/BPL/LPL"/>
</dbReference>
<dbReference type="SUPFAM" id="SSF52954">
    <property type="entry name" value="Class II aaRS ABD-related"/>
    <property type="match status" value="1"/>
</dbReference>
<dbReference type="AlphaFoldDB" id="A0A382BVS8"/>
<organism evidence="15">
    <name type="scientific">marine metagenome</name>
    <dbReference type="NCBI Taxonomy" id="408172"/>
    <lineage>
        <taxon>unclassified sequences</taxon>
        <taxon>metagenomes</taxon>
        <taxon>ecological metagenomes</taxon>
    </lineage>
</organism>
<sequence>MSSMSDEKLKITLPNGDVLQMEPGSNAGDVASTIGPGLAKAALAAVVDGVTVSLGEPIATDAEIRILTAKDPEVLPVVRHSAAHVLATAVRESRPEAAIGFGPAIDEGFYYDFDVEVPFTPEDLEVFETKMSEIVAEDQVFERRRVTKEEARDLFSDDPLKLERLEEFSEDEVITVYENGPFLDLCKGPHVPSTGHLGHWKLLSTAGAYWRGDEKRQMLQRIYGTVFQKREELEGYLLRLEEARKRDHRVLGKELDLYSIREEVGQGLVLWHPKGAIVRHTIEEFLKTTLLAHEYELVYTPQIANEELYEISGHLEVFEENMFPAMDDDGARFRMKPMNCPHHFMIYGTKTRSYRDLPIRFAELGTCYRYERSGTLHGMLRVRCFTQDDAHIFVRPEQIGEEYDRLLDLTDELLKVFGYQYRVALSTRPEKAIGDPAVYDAATDTLQGVLEARGIDYVIDEGGGAFYGPKIDVNVVDAIGREWQGGTFQLDFLMPERFGLEYIGSDNQPHKAVVIHRTLLGSMERFVGGLIEHYGGAFPTWLAPEQVRLLPVSEQWVKSAQGLEDMLLRAGVRVSVASRD</sequence>
<dbReference type="InterPro" id="IPR033728">
    <property type="entry name" value="ThrRS_core"/>
</dbReference>
<evidence type="ECO:0000259" key="13">
    <source>
        <dbReference type="PROSITE" id="PS50862"/>
    </source>
</evidence>
<dbReference type="PRINTS" id="PR01047">
    <property type="entry name" value="TRNASYNTHTHR"/>
</dbReference>
<evidence type="ECO:0000256" key="9">
    <source>
        <dbReference type="ARBA" id="ARBA00022917"/>
    </source>
</evidence>
<dbReference type="InterPro" id="IPR036621">
    <property type="entry name" value="Anticodon-bd_dom_sf"/>
</dbReference>
<dbReference type="SUPFAM" id="SSF55186">
    <property type="entry name" value="ThrRS/AlaRS common domain"/>
    <property type="match status" value="1"/>
</dbReference>
<protein>
    <recommendedName>
        <fullName evidence="2">threonine--tRNA ligase</fullName>
        <ecNumber evidence="2">6.1.1.3</ecNumber>
    </recommendedName>
    <alternativeName>
        <fullName evidence="11">Threonyl-tRNA synthetase</fullName>
    </alternativeName>
</protein>
<dbReference type="Pfam" id="PF00587">
    <property type="entry name" value="tRNA-synt_2b"/>
    <property type="match status" value="1"/>
</dbReference>
<dbReference type="EMBL" id="UINC01031599">
    <property type="protein sequence ID" value="SVB17908.1"/>
    <property type="molecule type" value="Genomic_DNA"/>
</dbReference>
<comment type="catalytic activity">
    <reaction evidence="12">
        <text>tRNA(Thr) + L-threonine + ATP = L-threonyl-tRNA(Thr) + AMP + diphosphate + H(+)</text>
        <dbReference type="Rhea" id="RHEA:24624"/>
        <dbReference type="Rhea" id="RHEA-COMP:9670"/>
        <dbReference type="Rhea" id="RHEA-COMP:9704"/>
        <dbReference type="ChEBI" id="CHEBI:15378"/>
        <dbReference type="ChEBI" id="CHEBI:30616"/>
        <dbReference type="ChEBI" id="CHEBI:33019"/>
        <dbReference type="ChEBI" id="CHEBI:57926"/>
        <dbReference type="ChEBI" id="CHEBI:78442"/>
        <dbReference type="ChEBI" id="CHEBI:78534"/>
        <dbReference type="ChEBI" id="CHEBI:456215"/>
        <dbReference type="EC" id="6.1.1.3"/>
    </reaction>
</comment>
<keyword evidence="3" id="KW-0963">Cytoplasm</keyword>
<evidence type="ECO:0000256" key="12">
    <source>
        <dbReference type="ARBA" id="ARBA00049515"/>
    </source>
</evidence>
<evidence type="ECO:0000256" key="8">
    <source>
        <dbReference type="ARBA" id="ARBA00022840"/>
    </source>
</evidence>
<feature type="domain" description="TGS" evidence="14">
    <location>
        <begin position="3"/>
        <end position="68"/>
    </location>
</feature>
<dbReference type="InterPro" id="IPR018163">
    <property type="entry name" value="Thr/Ala-tRNA-synth_IIc_edit"/>
</dbReference>
<evidence type="ECO:0000256" key="2">
    <source>
        <dbReference type="ARBA" id="ARBA00013163"/>
    </source>
</evidence>
<dbReference type="Gene3D" id="3.10.20.30">
    <property type="match status" value="1"/>
</dbReference>
<evidence type="ECO:0000256" key="1">
    <source>
        <dbReference type="ARBA" id="ARBA00008226"/>
    </source>
</evidence>
<name>A0A382BVS8_9ZZZZ</name>
<dbReference type="SMART" id="SM00863">
    <property type="entry name" value="tRNA_SAD"/>
    <property type="match status" value="1"/>
</dbReference>
<evidence type="ECO:0000256" key="4">
    <source>
        <dbReference type="ARBA" id="ARBA00022598"/>
    </source>
</evidence>
<dbReference type="Gene3D" id="3.30.54.20">
    <property type="match status" value="1"/>
</dbReference>
<dbReference type="CDD" id="cd00771">
    <property type="entry name" value="ThrRS_core"/>
    <property type="match status" value="1"/>
</dbReference>
<dbReference type="Pfam" id="PF07973">
    <property type="entry name" value="tRNA_SAD"/>
    <property type="match status" value="1"/>
</dbReference>
<dbReference type="GO" id="GO:0005524">
    <property type="term" value="F:ATP binding"/>
    <property type="evidence" value="ECO:0007669"/>
    <property type="project" value="UniProtKB-KW"/>
</dbReference>
<dbReference type="InterPro" id="IPR002314">
    <property type="entry name" value="aa-tRNA-synt_IIb"/>
</dbReference>
<dbReference type="GO" id="GO:0006435">
    <property type="term" value="P:threonyl-tRNA aminoacylation"/>
    <property type="evidence" value="ECO:0007669"/>
    <property type="project" value="InterPro"/>
</dbReference>
<dbReference type="InterPro" id="IPR012676">
    <property type="entry name" value="TGS-like"/>
</dbReference>
<evidence type="ECO:0000256" key="10">
    <source>
        <dbReference type="ARBA" id="ARBA00023146"/>
    </source>
</evidence>
<dbReference type="Gene3D" id="3.30.930.10">
    <property type="entry name" value="Bira Bifunctional Protein, Domain 2"/>
    <property type="match status" value="1"/>
</dbReference>
<feature type="domain" description="Aminoacyl-transfer RNA synthetases class-II family profile" evidence="13">
    <location>
        <begin position="247"/>
        <end position="539"/>
    </location>
</feature>
<proteinExistence type="inferred from homology"/>
<dbReference type="PANTHER" id="PTHR11451">
    <property type="entry name" value="THREONINE-TRNA LIGASE"/>
    <property type="match status" value="1"/>
</dbReference>
<dbReference type="HAMAP" id="MF_00184">
    <property type="entry name" value="Thr_tRNA_synth"/>
    <property type="match status" value="1"/>
</dbReference>
<dbReference type="GO" id="GO:0046872">
    <property type="term" value="F:metal ion binding"/>
    <property type="evidence" value="ECO:0007669"/>
    <property type="project" value="UniProtKB-KW"/>
</dbReference>
<dbReference type="GO" id="GO:0005737">
    <property type="term" value="C:cytoplasm"/>
    <property type="evidence" value="ECO:0007669"/>
    <property type="project" value="InterPro"/>
</dbReference>
<dbReference type="PROSITE" id="PS50862">
    <property type="entry name" value="AA_TRNA_LIGASE_II"/>
    <property type="match status" value="1"/>
</dbReference>
<feature type="non-terminal residue" evidence="15">
    <location>
        <position position="580"/>
    </location>
</feature>
<keyword evidence="9" id="KW-0648">Protein biosynthesis</keyword>
<evidence type="ECO:0000256" key="6">
    <source>
        <dbReference type="ARBA" id="ARBA00022741"/>
    </source>
</evidence>
<comment type="similarity">
    <text evidence="1">Belongs to the class-II aminoacyl-tRNA synthetase family.</text>
</comment>
<dbReference type="FunFam" id="3.30.980.10:FF:000005">
    <property type="entry name" value="Threonyl-tRNA synthetase, mitochondrial"/>
    <property type="match status" value="1"/>
</dbReference>